<dbReference type="Proteomes" id="UP000789570">
    <property type="component" value="Unassembled WGS sequence"/>
</dbReference>
<evidence type="ECO:0000313" key="3">
    <source>
        <dbReference type="EMBL" id="CAG8454846.1"/>
    </source>
</evidence>
<dbReference type="SMART" id="SM00225">
    <property type="entry name" value="BTB"/>
    <property type="match status" value="1"/>
</dbReference>
<dbReference type="EMBL" id="CAJVPQ010000187">
    <property type="protein sequence ID" value="CAG8454846.1"/>
    <property type="molecule type" value="Genomic_DNA"/>
</dbReference>
<dbReference type="PROSITE" id="PS50097">
    <property type="entry name" value="BTB"/>
    <property type="match status" value="1"/>
</dbReference>
<feature type="compositionally biased region" description="Acidic residues" evidence="1">
    <location>
        <begin position="225"/>
        <end position="236"/>
    </location>
</feature>
<dbReference type="SUPFAM" id="SSF54695">
    <property type="entry name" value="POZ domain"/>
    <property type="match status" value="1"/>
</dbReference>
<feature type="domain" description="BTB" evidence="2">
    <location>
        <begin position="17"/>
        <end position="120"/>
    </location>
</feature>
<organism evidence="3 4">
    <name type="scientific">Funneliformis caledonium</name>
    <dbReference type="NCBI Taxonomy" id="1117310"/>
    <lineage>
        <taxon>Eukaryota</taxon>
        <taxon>Fungi</taxon>
        <taxon>Fungi incertae sedis</taxon>
        <taxon>Mucoromycota</taxon>
        <taxon>Glomeromycotina</taxon>
        <taxon>Glomeromycetes</taxon>
        <taxon>Glomerales</taxon>
        <taxon>Glomeraceae</taxon>
        <taxon>Funneliformis</taxon>
    </lineage>
</organism>
<proteinExistence type="predicted"/>
<reference evidence="3" key="1">
    <citation type="submission" date="2021-06" db="EMBL/GenBank/DDBJ databases">
        <authorList>
            <person name="Kallberg Y."/>
            <person name="Tangrot J."/>
            <person name="Rosling A."/>
        </authorList>
    </citation>
    <scope>NUCLEOTIDE SEQUENCE</scope>
    <source>
        <strain evidence="3">UK204</strain>
    </source>
</reference>
<dbReference type="AlphaFoldDB" id="A0A9N8VG84"/>
<evidence type="ECO:0000256" key="1">
    <source>
        <dbReference type="SAM" id="MobiDB-lite"/>
    </source>
</evidence>
<feature type="region of interest" description="Disordered" evidence="1">
    <location>
        <begin position="195"/>
        <end position="236"/>
    </location>
</feature>
<dbReference type="InterPro" id="IPR011333">
    <property type="entry name" value="SKP1/BTB/POZ_sf"/>
</dbReference>
<evidence type="ECO:0000259" key="2">
    <source>
        <dbReference type="PROSITE" id="PS50097"/>
    </source>
</evidence>
<evidence type="ECO:0000313" key="4">
    <source>
        <dbReference type="Proteomes" id="UP000789570"/>
    </source>
</evidence>
<accession>A0A9N8VG84</accession>
<comment type="caution">
    <text evidence="3">The sequence shown here is derived from an EMBL/GenBank/DDBJ whole genome shotgun (WGS) entry which is preliminary data.</text>
</comment>
<dbReference type="Gene3D" id="3.30.710.10">
    <property type="entry name" value="Potassium Channel Kv1.1, Chain A"/>
    <property type="match status" value="1"/>
</dbReference>
<feature type="compositionally biased region" description="Low complexity" evidence="1">
    <location>
        <begin position="210"/>
        <end position="224"/>
    </location>
</feature>
<dbReference type="OrthoDB" id="2316821at2759"/>
<name>A0A9N8VG84_9GLOM</name>
<dbReference type="Pfam" id="PF00651">
    <property type="entry name" value="BTB"/>
    <property type="match status" value="1"/>
</dbReference>
<sequence>MEVIPNLKRLFNDHYTYDVVLRIDGKCYFAHSIILKYQSGYFLEYFKEGHDDKRKNGKYYIDCSCLMKSCIVVKNWYDIFNKEDCKDENDRFHNVEFYYDYEIFGKFLSYFYGCPIYMRTNEQLFTIAYLAKKFKVTGLTKMMDGLLKYLPTAWQQNDIDYWKFTLNICKWLELDQTQLGIMNYLKMREENKVGLNNEKKRRRDEEESESSLTSLSSGSSSENSSSDEDSDSLAEN</sequence>
<protein>
    <submittedName>
        <fullName evidence="3">17703_t:CDS:1</fullName>
    </submittedName>
</protein>
<dbReference type="InterPro" id="IPR000210">
    <property type="entry name" value="BTB/POZ_dom"/>
</dbReference>
<gene>
    <name evidence="3" type="ORF">FCALED_LOCUS1438</name>
</gene>
<keyword evidence="4" id="KW-1185">Reference proteome</keyword>